<dbReference type="Pfam" id="PF17820">
    <property type="entry name" value="PDZ_6"/>
    <property type="match status" value="1"/>
</dbReference>
<keyword evidence="7 11" id="KW-0862">Zinc</keyword>
<dbReference type="NCBIfam" id="TIGR00054">
    <property type="entry name" value="RIP metalloprotease RseP"/>
    <property type="match status" value="1"/>
</dbReference>
<keyword evidence="6 11" id="KW-0378">Hydrolase</keyword>
<evidence type="ECO:0000256" key="7">
    <source>
        <dbReference type="ARBA" id="ARBA00022833"/>
    </source>
</evidence>
<gene>
    <name evidence="13" type="primary">rseP</name>
    <name evidence="13" type="ORF">I5731_17775</name>
</gene>
<evidence type="ECO:0000256" key="9">
    <source>
        <dbReference type="ARBA" id="ARBA00023049"/>
    </source>
</evidence>
<evidence type="ECO:0000256" key="6">
    <source>
        <dbReference type="ARBA" id="ARBA00022801"/>
    </source>
</evidence>
<dbReference type="GO" id="GO:0046872">
    <property type="term" value="F:metal ion binding"/>
    <property type="evidence" value="ECO:0007669"/>
    <property type="project" value="UniProtKB-KW"/>
</dbReference>
<comment type="cofactor">
    <cofactor evidence="1 11">
        <name>Zn(2+)</name>
        <dbReference type="ChEBI" id="CHEBI:29105"/>
    </cofactor>
</comment>
<accession>A0A931I5J2</accession>
<dbReference type="RefSeq" id="WP_197313104.1">
    <property type="nucleotide sequence ID" value="NZ_JADZLT010000056.1"/>
</dbReference>
<keyword evidence="10 11" id="KW-0472">Membrane</keyword>
<evidence type="ECO:0000256" key="2">
    <source>
        <dbReference type="ARBA" id="ARBA00004141"/>
    </source>
</evidence>
<evidence type="ECO:0000256" key="4">
    <source>
        <dbReference type="ARBA" id="ARBA00022670"/>
    </source>
</evidence>
<feature type="transmembrane region" description="Helical" evidence="11">
    <location>
        <begin position="111"/>
        <end position="136"/>
    </location>
</feature>
<keyword evidence="14" id="KW-1185">Reference proteome</keyword>
<dbReference type="InterPro" id="IPR041489">
    <property type="entry name" value="PDZ_6"/>
</dbReference>
<keyword evidence="9 11" id="KW-0482">Metalloprotease</keyword>
<feature type="transmembrane region" description="Helical" evidence="11">
    <location>
        <begin position="345"/>
        <end position="363"/>
    </location>
</feature>
<evidence type="ECO:0000256" key="5">
    <source>
        <dbReference type="ARBA" id="ARBA00022692"/>
    </source>
</evidence>
<evidence type="ECO:0000256" key="8">
    <source>
        <dbReference type="ARBA" id="ARBA00022989"/>
    </source>
</evidence>
<keyword evidence="11" id="KW-0479">Metal-binding</keyword>
<dbReference type="GO" id="GO:0006508">
    <property type="term" value="P:proteolysis"/>
    <property type="evidence" value="ECO:0007669"/>
    <property type="project" value="UniProtKB-KW"/>
</dbReference>
<dbReference type="InterPro" id="IPR008915">
    <property type="entry name" value="Peptidase_M50"/>
</dbReference>
<evidence type="ECO:0000256" key="10">
    <source>
        <dbReference type="ARBA" id="ARBA00023136"/>
    </source>
</evidence>
<dbReference type="InterPro" id="IPR004387">
    <property type="entry name" value="Pept_M50_Zn"/>
</dbReference>
<dbReference type="GO" id="GO:0016020">
    <property type="term" value="C:membrane"/>
    <property type="evidence" value="ECO:0007669"/>
    <property type="project" value="UniProtKB-SubCell"/>
</dbReference>
<dbReference type="SUPFAM" id="SSF50156">
    <property type="entry name" value="PDZ domain-like"/>
    <property type="match status" value="1"/>
</dbReference>
<dbReference type="Gene3D" id="2.30.42.10">
    <property type="match status" value="1"/>
</dbReference>
<sequence length="373" mass="39830">MSIVEGLGSTVFGYLLPFLFVLTIVVFVHELGHFVVARLCGVKVRTFSIGFGPELFGFDDRHGTRWRLAAIPLGGYVKFIDDADASSAGGRADGAPFVDGEFRSKSVGRRAAIVAAGPIANFLLAIVIFALFFSLVGRSVLPPRVDEVMPDSPAAAAGFQVGDIITEVDGRPIDDFSELQRAVNASGNVTLAVSVDRGGERVVLSATPQWRDQTDQFGNVVRLAVLGITHNRENVEVVKLGPIDAVAAGVSETGYIISRTLGYLRNVVIGEEPADQIGGPIRVAQFSGQMASIGFVALINLAAMLSVSIGLINLFPVPLLDGGHLMFYAVEALRGRPLSERTQGIGFRIGMTIVLMLMVFATWNDITQLVSRG</sequence>
<comment type="subcellular location">
    <subcellularLocation>
        <location evidence="2">Membrane</location>
        <topology evidence="2">Multi-pass membrane protein</topology>
    </subcellularLocation>
</comment>
<dbReference type="PANTHER" id="PTHR42837">
    <property type="entry name" value="REGULATOR OF SIGMA-E PROTEASE RSEP"/>
    <property type="match status" value="1"/>
</dbReference>
<dbReference type="Proteomes" id="UP000631694">
    <property type="component" value="Unassembled WGS sequence"/>
</dbReference>
<dbReference type="AlphaFoldDB" id="A0A931I5J2"/>
<dbReference type="CDD" id="cd06163">
    <property type="entry name" value="S2P-M50_PDZ_RseP-like"/>
    <property type="match status" value="1"/>
</dbReference>
<dbReference type="PROSITE" id="PS50106">
    <property type="entry name" value="PDZ"/>
    <property type="match status" value="1"/>
</dbReference>
<evidence type="ECO:0000256" key="11">
    <source>
        <dbReference type="RuleBase" id="RU362031"/>
    </source>
</evidence>
<dbReference type="SMART" id="SM00228">
    <property type="entry name" value="PDZ"/>
    <property type="match status" value="1"/>
</dbReference>
<protein>
    <recommendedName>
        <fullName evidence="11">Zinc metalloprotease</fullName>
        <ecNumber evidence="11">3.4.24.-</ecNumber>
    </recommendedName>
</protein>
<feature type="domain" description="PDZ" evidence="12">
    <location>
        <begin position="145"/>
        <end position="177"/>
    </location>
</feature>
<name>A0A931I5J2_9HYPH</name>
<dbReference type="InterPro" id="IPR001478">
    <property type="entry name" value="PDZ"/>
</dbReference>
<reference evidence="13" key="1">
    <citation type="submission" date="2020-12" db="EMBL/GenBank/DDBJ databases">
        <title>Methylobrevis albus sp. nov., isolated from fresh water lack sediment.</title>
        <authorList>
            <person name="Zou Q."/>
        </authorList>
    </citation>
    <scope>NUCLEOTIDE SEQUENCE</scope>
    <source>
        <strain evidence="13">L22</strain>
    </source>
</reference>
<evidence type="ECO:0000256" key="1">
    <source>
        <dbReference type="ARBA" id="ARBA00001947"/>
    </source>
</evidence>
<dbReference type="Pfam" id="PF02163">
    <property type="entry name" value="Peptidase_M50"/>
    <property type="match status" value="1"/>
</dbReference>
<keyword evidence="8 11" id="KW-1133">Transmembrane helix</keyword>
<evidence type="ECO:0000256" key="3">
    <source>
        <dbReference type="ARBA" id="ARBA00007931"/>
    </source>
</evidence>
<dbReference type="GO" id="GO:0004222">
    <property type="term" value="F:metalloendopeptidase activity"/>
    <property type="evidence" value="ECO:0007669"/>
    <property type="project" value="InterPro"/>
</dbReference>
<dbReference type="CDD" id="cd23081">
    <property type="entry name" value="cpPDZ_EcRseP-like"/>
    <property type="match status" value="1"/>
</dbReference>
<proteinExistence type="inferred from homology"/>
<evidence type="ECO:0000313" key="14">
    <source>
        <dbReference type="Proteomes" id="UP000631694"/>
    </source>
</evidence>
<dbReference type="EMBL" id="JADZLT010000056">
    <property type="protein sequence ID" value="MBH0239673.1"/>
    <property type="molecule type" value="Genomic_DNA"/>
</dbReference>
<keyword evidence="4" id="KW-0645">Protease</keyword>
<comment type="caution">
    <text evidence="13">The sequence shown here is derived from an EMBL/GenBank/DDBJ whole genome shotgun (WGS) entry which is preliminary data.</text>
</comment>
<dbReference type="EC" id="3.4.24.-" evidence="11"/>
<feature type="transmembrane region" description="Helical" evidence="11">
    <location>
        <begin position="290"/>
        <end position="315"/>
    </location>
</feature>
<comment type="similarity">
    <text evidence="3 11">Belongs to the peptidase M50B family.</text>
</comment>
<evidence type="ECO:0000259" key="12">
    <source>
        <dbReference type="PROSITE" id="PS50106"/>
    </source>
</evidence>
<dbReference type="InterPro" id="IPR036034">
    <property type="entry name" value="PDZ_sf"/>
</dbReference>
<keyword evidence="5 11" id="KW-0812">Transmembrane</keyword>
<organism evidence="13 14">
    <name type="scientific">Methylobrevis albus</name>
    <dbReference type="NCBI Taxonomy" id="2793297"/>
    <lineage>
        <taxon>Bacteria</taxon>
        <taxon>Pseudomonadati</taxon>
        <taxon>Pseudomonadota</taxon>
        <taxon>Alphaproteobacteria</taxon>
        <taxon>Hyphomicrobiales</taxon>
        <taxon>Pleomorphomonadaceae</taxon>
        <taxon>Methylobrevis</taxon>
    </lineage>
</organism>
<evidence type="ECO:0000313" key="13">
    <source>
        <dbReference type="EMBL" id="MBH0239673.1"/>
    </source>
</evidence>
<dbReference type="PANTHER" id="PTHR42837:SF2">
    <property type="entry name" value="MEMBRANE METALLOPROTEASE ARASP2, CHLOROPLASTIC-RELATED"/>
    <property type="match status" value="1"/>
</dbReference>
<feature type="transmembrane region" description="Helical" evidence="11">
    <location>
        <begin position="12"/>
        <end position="36"/>
    </location>
</feature>